<feature type="compositionally biased region" description="Low complexity" evidence="10">
    <location>
        <begin position="867"/>
        <end position="878"/>
    </location>
</feature>
<keyword evidence="9" id="KW-0472">Membrane</keyword>
<dbReference type="PANTHER" id="PTHR11214:SF333">
    <property type="entry name" value="GLYCOSYLTRANSFERASE FAMILY 31 PROTEIN"/>
    <property type="match status" value="1"/>
</dbReference>
<dbReference type="InterPro" id="IPR002659">
    <property type="entry name" value="Glyco_trans_31"/>
</dbReference>
<feature type="region of interest" description="Disordered" evidence="10">
    <location>
        <begin position="1"/>
        <end position="60"/>
    </location>
</feature>
<evidence type="ECO:0000256" key="2">
    <source>
        <dbReference type="ARBA" id="ARBA00008661"/>
    </source>
</evidence>
<evidence type="ECO:0000256" key="10">
    <source>
        <dbReference type="SAM" id="MobiDB-lite"/>
    </source>
</evidence>
<feature type="region of interest" description="Disordered" evidence="10">
    <location>
        <begin position="331"/>
        <end position="383"/>
    </location>
</feature>
<dbReference type="Gene3D" id="3.90.550.50">
    <property type="match status" value="1"/>
</dbReference>
<feature type="region of interest" description="Disordered" evidence="10">
    <location>
        <begin position="867"/>
        <end position="956"/>
    </location>
</feature>
<evidence type="ECO:0000256" key="6">
    <source>
        <dbReference type="ARBA" id="ARBA00022968"/>
    </source>
</evidence>
<evidence type="ECO:0000256" key="8">
    <source>
        <dbReference type="ARBA" id="ARBA00023034"/>
    </source>
</evidence>
<evidence type="ECO:0000256" key="9">
    <source>
        <dbReference type="ARBA" id="ARBA00023136"/>
    </source>
</evidence>
<organism evidence="11 12">
    <name type="scientific">Leucosporidium creatinivorum</name>
    <dbReference type="NCBI Taxonomy" id="106004"/>
    <lineage>
        <taxon>Eukaryota</taxon>
        <taxon>Fungi</taxon>
        <taxon>Dikarya</taxon>
        <taxon>Basidiomycota</taxon>
        <taxon>Pucciniomycotina</taxon>
        <taxon>Microbotryomycetes</taxon>
        <taxon>Leucosporidiales</taxon>
        <taxon>Leucosporidium</taxon>
    </lineage>
</organism>
<comment type="similarity">
    <text evidence="2">Belongs to the glycosyltransferase 31 family.</text>
</comment>
<feature type="compositionally biased region" description="Low complexity" evidence="10">
    <location>
        <begin position="889"/>
        <end position="924"/>
    </location>
</feature>
<feature type="compositionally biased region" description="Pro residues" evidence="10">
    <location>
        <begin position="37"/>
        <end position="58"/>
    </location>
</feature>
<evidence type="ECO:0008006" key="13">
    <source>
        <dbReference type="Google" id="ProtNLM"/>
    </source>
</evidence>
<keyword evidence="12" id="KW-1185">Reference proteome</keyword>
<dbReference type="GO" id="GO:0016758">
    <property type="term" value="F:hexosyltransferase activity"/>
    <property type="evidence" value="ECO:0007669"/>
    <property type="project" value="InterPro"/>
</dbReference>
<comment type="subcellular location">
    <subcellularLocation>
        <location evidence="1">Golgi apparatus membrane</location>
        <topology evidence="1">Single-pass type II membrane protein</topology>
    </subcellularLocation>
</comment>
<sequence>MTVEYFALQGAEAVAPSSPPRESSPIPTPSTTSSTPSAPPAPAPAPAPPPPPPPPPPSLSISSVLSSLSLAPFIGREHSGLHDARNISRILVELSRRGMRLKGNREIPDPSRGASTAPFVKGVGSSALALVMPLDHAPFAPHHLVHHSEPYHSSSAPSSSCTSTSSSPPSSTSSPRSSRDGQQELGRAPPSLGGPDDDPERDFASSTTSDSYDSAGEATGVNLRAGAYDSTPNVQYAQWGTDDGASYYSSSRVSSRANSPAPPCSATVEQQAWDGYRSEPLAYRSISRNRSRNVSGTTTPTSGVDKEGQYSSDYYHSHHYQTSALLRKLGGTLTPDNSPVLGQKKRRPGWWTRRAETRRKNHSSTPLGTPTTTPSSSSRSSRNRSCLSTFGAALLRQPWVPTQPLTILFSFLLLGCFAATLTTFLVHVLSSDRQPLFWRQFCSEQRPFPHDLADSLKPVSVFVGVFSVDASVERRNLIRMTWAKHSKPIDPRTGRPTNDIQVKFVLGRPRKSYAKRVALEMEMHNDIIVLDTEENMNKGKTFEYFKWAADNATVPMYYRKEGEGEVGVGFKKADYVVKADEDSFIVLSELERHLRITPRERTYWGYLVRNLFMAGEVYALSSDLVSYVATYKPLLQYTIGKEDQRTAKWMRIHPEYSTIHWVSERCWIYDHPKASTTYSHGFLFPDEAERIKAEGRRGISEEERQRRGGELAPSYSTVSSWKKEYRPPVEGLTIEEQVEALVEGGGRWVAQGWKADGGRGPEAVRRDTVVFDREDERVVDARMEGRRAEVVDTEATGVKPGVPDRSQNIPSARTTRFGKDLFRDPSDVEAVKIEGVKVKRSAGIEERDGHLVEIYNAVKAPWEEVTVSSSSSSSSTSVDEQTTGWTSVDDSTSSSSSSLDSSSSSDLPSSSSLDDDLPSTSSDSAPDNLPTGAVRRPQHNYILPPSSSDRLIPPPTHRYDTTSLLLRSQRMLGLPHGGTVAVHYLKRNEWFYETALALLGRDRTWDGGVTVAHLPPWTGAGNVEMVDAYWGGARMYGSPLVWEGKDEPAVGVEAGGWS</sequence>
<feature type="region of interest" description="Disordered" evidence="10">
    <location>
        <begin position="287"/>
        <end position="310"/>
    </location>
</feature>
<keyword evidence="8" id="KW-0333">Golgi apparatus</keyword>
<feature type="region of interest" description="Disordered" evidence="10">
    <location>
        <begin position="148"/>
        <end position="217"/>
    </location>
</feature>
<dbReference type="GO" id="GO:0000139">
    <property type="term" value="C:Golgi membrane"/>
    <property type="evidence" value="ECO:0007669"/>
    <property type="project" value="UniProtKB-SubCell"/>
</dbReference>
<accession>A0A1Y2EM41</accession>
<keyword evidence="4" id="KW-0808">Transferase</keyword>
<evidence type="ECO:0000256" key="3">
    <source>
        <dbReference type="ARBA" id="ARBA00022676"/>
    </source>
</evidence>
<evidence type="ECO:0000313" key="12">
    <source>
        <dbReference type="Proteomes" id="UP000193467"/>
    </source>
</evidence>
<dbReference type="GO" id="GO:0051072">
    <property type="term" value="P:4,6-pyruvylated galactose residue biosynthetic process"/>
    <property type="evidence" value="ECO:0007669"/>
    <property type="project" value="TreeGrafter"/>
</dbReference>
<evidence type="ECO:0000256" key="1">
    <source>
        <dbReference type="ARBA" id="ARBA00004323"/>
    </source>
</evidence>
<keyword evidence="7" id="KW-1133">Transmembrane helix</keyword>
<dbReference type="GO" id="GO:0003676">
    <property type="term" value="F:nucleic acid binding"/>
    <property type="evidence" value="ECO:0007669"/>
    <property type="project" value="InterPro"/>
</dbReference>
<feature type="compositionally biased region" description="Low complexity" evidence="10">
    <location>
        <begin position="204"/>
        <end position="215"/>
    </location>
</feature>
<evidence type="ECO:0000256" key="7">
    <source>
        <dbReference type="ARBA" id="ARBA00022989"/>
    </source>
</evidence>
<dbReference type="Pfam" id="PF01762">
    <property type="entry name" value="Galactosyl_T"/>
    <property type="match status" value="1"/>
</dbReference>
<feature type="compositionally biased region" description="Polar residues" evidence="10">
    <location>
        <begin position="879"/>
        <end position="888"/>
    </location>
</feature>
<dbReference type="PANTHER" id="PTHR11214">
    <property type="entry name" value="BETA-1,3-N-ACETYLGLUCOSAMINYLTRANSFERASE"/>
    <property type="match status" value="1"/>
</dbReference>
<keyword evidence="3" id="KW-0328">Glycosyltransferase</keyword>
<dbReference type="OrthoDB" id="2139606at2759"/>
<protein>
    <recommendedName>
        <fullName evidence="13">Galactosyltransferase-domain-containing protein</fullName>
    </recommendedName>
</protein>
<evidence type="ECO:0000313" key="11">
    <source>
        <dbReference type="EMBL" id="ORY72612.1"/>
    </source>
</evidence>
<dbReference type="Proteomes" id="UP000193467">
    <property type="component" value="Unassembled WGS sequence"/>
</dbReference>
<feature type="compositionally biased region" description="Low complexity" evidence="10">
    <location>
        <begin position="11"/>
        <end position="36"/>
    </location>
</feature>
<feature type="compositionally biased region" description="Low complexity" evidence="10">
    <location>
        <begin position="363"/>
        <end position="383"/>
    </location>
</feature>
<evidence type="ECO:0000256" key="4">
    <source>
        <dbReference type="ARBA" id="ARBA00022679"/>
    </source>
</evidence>
<evidence type="ECO:0000256" key="5">
    <source>
        <dbReference type="ARBA" id="ARBA00022692"/>
    </source>
</evidence>
<keyword evidence="5" id="KW-0812">Transmembrane</keyword>
<dbReference type="EMBL" id="MCGR01000051">
    <property type="protein sequence ID" value="ORY72612.1"/>
    <property type="molecule type" value="Genomic_DNA"/>
</dbReference>
<feature type="compositionally biased region" description="Low complexity" evidence="10">
    <location>
        <begin position="247"/>
        <end position="259"/>
    </location>
</feature>
<feature type="compositionally biased region" description="Low complexity" evidence="10">
    <location>
        <begin position="153"/>
        <end position="176"/>
    </location>
</feature>
<comment type="caution">
    <text evidence="11">The sequence shown here is derived from an EMBL/GenBank/DDBJ whole genome shotgun (WGS) entry which is preliminary data.</text>
</comment>
<feature type="region of interest" description="Disordered" evidence="10">
    <location>
        <begin position="247"/>
        <end position="266"/>
    </location>
</feature>
<name>A0A1Y2EM41_9BASI</name>
<dbReference type="Gene3D" id="3.30.420.10">
    <property type="entry name" value="Ribonuclease H-like superfamily/Ribonuclease H"/>
    <property type="match status" value="1"/>
</dbReference>
<dbReference type="STRING" id="106004.A0A1Y2EM41"/>
<gene>
    <name evidence="11" type="ORF">BCR35DRAFT_354380</name>
</gene>
<dbReference type="AlphaFoldDB" id="A0A1Y2EM41"/>
<proteinExistence type="inferred from homology"/>
<reference evidence="11 12" key="1">
    <citation type="submission" date="2016-07" db="EMBL/GenBank/DDBJ databases">
        <title>Pervasive Adenine N6-methylation of Active Genes in Fungi.</title>
        <authorList>
            <consortium name="DOE Joint Genome Institute"/>
            <person name="Mondo S.J."/>
            <person name="Dannebaum R.O."/>
            <person name="Kuo R.C."/>
            <person name="Labutti K."/>
            <person name="Haridas S."/>
            <person name="Kuo A."/>
            <person name="Salamov A."/>
            <person name="Ahrendt S.R."/>
            <person name="Lipzen A."/>
            <person name="Sullivan W."/>
            <person name="Andreopoulos W.B."/>
            <person name="Clum A."/>
            <person name="Lindquist E."/>
            <person name="Daum C."/>
            <person name="Ramamoorthy G.K."/>
            <person name="Gryganskyi A."/>
            <person name="Culley D."/>
            <person name="Magnuson J.K."/>
            <person name="James T.Y."/>
            <person name="O'Malley M.A."/>
            <person name="Stajich J.E."/>
            <person name="Spatafora J.W."/>
            <person name="Visel A."/>
            <person name="Grigoriev I.V."/>
        </authorList>
    </citation>
    <scope>NUCLEOTIDE SEQUENCE [LARGE SCALE GENOMIC DNA]</scope>
    <source>
        <strain evidence="11 12">62-1032</strain>
    </source>
</reference>
<dbReference type="InterPro" id="IPR036397">
    <property type="entry name" value="RNaseH_sf"/>
</dbReference>
<keyword evidence="6" id="KW-0735">Signal-anchor</keyword>
<dbReference type="InParanoid" id="A0A1Y2EM41"/>